<keyword evidence="3" id="KW-1185">Reference proteome</keyword>
<dbReference type="AlphaFoldDB" id="A0A1T4WKB3"/>
<proteinExistence type="predicted"/>
<feature type="signal peptide" evidence="1">
    <location>
        <begin position="1"/>
        <end position="24"/>
    </location>
</feature>
<dbReference type="Proteomes" id="UP000190774">
    <property type="component" value="Unassembled WGS sequence"/>
</dbReference>
<evidence type="ECO:0000313" key="2">
    <source>
        <dbReference type="EMBL" id="SKA77786.1"/>
    </source>
</evidence>
<protein>
    <recommendedName>
        <fullName evidence="4">TIGR02597 family protein</fullName>
    </recommendedName>
</protein>
<keyword evidence="1" id="KW-0732">Signal</keyword>
<name>A0A1T4WKB3_9BACT</name>
<gene>
    <name evidence="2" type="ORF">SAMN02745166_00424</name>
</gene>
<sequence>MTMKLSSPFGWLALAALSASSLQGQENMLPVSRTTGVVTVDLPINKSTLVGAPFTSIVASGTVSAVNGNVLTLSSSPSSLPDLTTTPYAIKITSRVDQRGTGSNAPSGSSTNAYGYTSKISAQASQDVTAALAVAPNVGDEFVIYPVKTLASIFGAANSAGLKADASPVNADIVYLGSEGELVGYFYNSSASAWRAVATPDSGDAGATELAPGTAVLVARKAGGSAANLVISGEQLPGRQVSNVSVGFQVINNPFSVSTTLAASGLESSVTGGTGPGNADILYLEQDGVLTGYYYKNGGVGGTGWRALADPLSNQGAALVAPGKSILFKEQVGAAGLVIQEPFAE</sequence>
<dbReference type="OrthoDB" id="192103at2"/>
<dbReference type="RefSeq" id="WP_139373005.1">
    <property type="nucleotide sequence ID" value="NZ_FUYE01000001.1"/>
</dbReference>
<feature type="chain" id="PRO_5012482096" description="TIGR02597 family protein" evidence="1">
    <location>
        <begin position="25"/>
        <end position="345"/>
    </location>
</feature>
<evidence type="ECO:0000256" key="1">
    <source>
        <dbReference type="SAM" id="SignalP"/>
    </source>
</evidence>
<reference evidence="3" key="1">
    <citation type="submission" date="2017-02" db="EMBL/GenBank/DDBJ databases">
        <authorList>
            <person name="Varghese N."/>
            <person name="Submissions S."/>
        </authorList>
    </citation>
    <scope>NUCLEOTIDE SEQUENCE [LARGE SCALE GENOMIC DNA]</scope>
    <source>
        <strain evidence="3">ATCC 700200</strain>
    </source>
</reference>
<organism evidence="2 3">
    <name type="scientific">Prosthecobacter debontii</name>
    <dbReference type="NCBI Taxonomy" id="48467"/>
    <lineage>
        <taxon>Bacteria</taxon>
        <taxon>Pseudomonadati</taxon>
        <taxon>Verrucomicrobiota</taxon>
        <taxon>Verrucomicrobiia</taxon>
        <taxon>Verrucomicrobiales</taxon>
        <taxon>Verrucomicrobiaceae</taxon>
        <taxon>Prosthecobacter</taxon>
    </lineage>
</organism>
<accession>A0A1T4WKB3</accession>
<dbReference type="STRING" id="48467.SAMN02745166_00424"/>
<evidence type="ECO:0008006" key="4">
    <source>
        <dbReference type="Google" id="ProtNLM"/>
    </source>
</evidence>
<dbReference type="EMBL" id="FUYE01000001">
    <property type="protein sequence ID" value="SKA77786.1"/>
    <property type="molecule type" value="Genomic_DNA"/>
</dbReference>
<evidence type="ECO:0000313" key="3">
    <source>
        <dbReference type="Proteomes" id="UP000190774"/>
    </source>
</evidence>